<dbReference type="SUPFAM" id="SSF52540">
    <property type="entry name" value="P-loop containing nucleoside triphosphate hydrolases"/>
    <property type="match status" value="1"/>
</dbReference>
<dbReference type="InterPro" id="IPR036322">
    <property type="entry name" value="WD40_repeat_dom_sf"/>
</dbReference>
<feature type="chain" id="PRO_5003002304" description="Mitochondrial division protein 1" evidence="8">
    <location>
        <begin position="20"/>
        <end position="1378"/>
    </location>
</feature>
<gene>
    <name evidence="10" type="ORF">VDBG_07354</name>
</gene>
<feature type="repeat" description="WD" evidence="7">
    <location>
        <begin position="797"/>
        <end position="837"/>
    </location>
</feature>
<dbReference type="Proteomes" id="UP000008698">
    <property type="component" value="Unassembled WGS sequence"/>
</dbReference>
<dbReference type="Gene3D" id="2.130.10.10">
    <property type="entry name" value="YVTN repeat-like/Quinoprotein amine dehydrogenase"/>
    <property type="match status" value="2"/>
</dbReference>
<keyword evidence="3" id="KW-0175">Coiled coil</keyword>
<comment type="similarity">
    <text evidence="4">Belongs to the WD repeat MDV1/CAF4 family.</text>
</comment>
<dbReference type="InterPro" id="IPR056884">
    <property type="entry name" value="NPHP3-like_N"/>
</dbReference>
<reference evidence="11" key="1">
    <citation type="journal article" date="2011" name="PLoS Pathog.">
        <title>Comparative genomics yields insights into niche adaptation of plant vascular wilt pathogens.</title>
        <authorList>
            <person name="Klosterman S.J."/>
            <person name="Subbarao K.V."/>
            <person name="Kang S."/>
            <person name="Veronese P."/>
            <person name="Gold S.E."/>
            <person name="Thomma B.P.H.J."/>
            <person name="Chen Z."/>
            <person name="Henrissat B."/>
            <person name="Lee Y.-H."/>
            <person name="Park J."/>
            <person name="Garcia-Pedrajas M.D."/>
            <person name="Barbara D.J."/>
            <person name="Anchieta A."/>
            <person name="de Jonge R."/>
            <person name="Santhanam P."/>
            <person name="Maruthachalam K."/>
            <person name="Atallah Z."/>
            <person name="Amyotte S.G."/>
            <person name="Paz Z."/>
            <person name="Inderbitzin P."/>
            <person name="Hayes R.J."/>
            <person name="Heiman D.I."/>
            <person name="Young S."/>
            <person name="Zeng Q."/>
            <person name="Engels R."/>
            <person name="Galagan J."/>
            <person name="Cuomo C.A."/>
            <person name="Dobinson K.F."/>
            <person name="Ma L.-J."/>
        </authorList>
    </citation>
    <scope>NUCLEOTIDE SEQUENCE [LARGE SCALE GENOMIC DNA]</scope>
    <source>
        <strain evidence="11">VaMs.102 / ATCC MYA-4576 / FGSC 10136</strain>
    </source>
</reference>
<dbReference type="RefSeq" id="XP_003002783.1">
    <property type="nucleotide sequence ID" value="XM_003002737.1"/>
</dbReference>
<dbReference type="KEGG" id="val:VDBG_07354"/>
<evidence type="ECO:0000256" key="3">
    <source>
        <dbReference type="ARBA" id="ARBA00023054"/>
    </source>
</evidence>
<organism evidence="11">
    <name type="scientific">Verticillium alfalfae (strain VaMs.102 / ATCC MYA-4576 / FGSC 10136)</name>
    <name type="common">Verticillium wilt of alfalfa</name>
    <name type="synonym">Verticillium albo-atrum</name>
    <dbReference type="NCBI Taxonomy" id="526221"/>
    <lineage>
        <taxon>Eukaryota</taxon>
        <taxon>Fungi</taxon>
        <taxon>Dikarya</taxon>
        <taxon>Ascomycota</taxon>
        <taxon>Pezizomycotina</taxon>
        <taxon>Sordariomycetes</taxon>
        <taxon>Hypocreomycetidae</taxon>
        <taxon>Glomerellales</taxon>
        <taxon>Plectosphaerellaceae</taxon>
        <taxon>Verticillium</taxon>
    </lineage>
</organism>
<protein>
    <recommendedName>
        <fullName evidence="5">Mitochondrial division protein 1</fullName>
    </recommendedName>
</protein>
<evidence type="ECO:0000256" key="7">
    <source>
        <dbReference type="PROSITE-ProRule" id="PRU00221"/>
    </source>
</evidence>
<sequence>MKFLWAVLLTTLCVAASLAHCIYTKLKKARRRSEDARPNGLYVISNPKNAKFVHFLKEDFPEARILLHAHNSDWMINAPIKTARQIGEQLIAELTEHLSKHLALCAHGERSSDIIDNTHAIVFLGTPHLGSPLSVIGATVTAMTSVLGSSNTLLLMLGQRNDQLLDLERRFNSLIKLKDARRGKTELLALREAKPLTLGWLSFGLLFVKENLPCVPGAAFDDAENGAEACLAGTRIELLGDIRVWLRDPEYEPLCWLHGKAGTGKSTIAQSVARELAAAGFLAASFFFKRGEGDRGNARRFFPTIAAQLVSSFPAAAAQMRHTIEANPDIATKSLGEQFRMLVLKPLENVSVASPMTVVIDALDECGGENDVKDLITQLSHIKKITSIPLNFFITSRNEPPIREGFKSIQSTVDELNLEEVSDPSIEQDIERFLLFRLEGIRSLAQLSPSWPQGKEFDLLFKMSVPLFIYAATACRFIEDKRIPGGPEGRLRRWTEHIGGSRLHYTYRPILKQLIDGLDEPDKEDIVNQFHEIVGTIIILAEPLDAISLECLLSKPRHYFDGLLDYLHSVLDIPLSRVQRIKLFHLSFRDYLVDPKRGALEFHVDEKEAQGRVARHCLRLLSNGQSLRQDICSLSHPGTQRRYVPQTKIDECLPLAVQYACLHWADHFIHSEDLIDDQHAVYSFLCTHLLHWLEALSLLKRLDRGASQLLKLQVRTTHRQKHILSSTSKMDERVFGALDGTIVVMDPVTWHCLQVLEGHQGIVWQCALAPNGAFITCSHDKTIKIWDLPSGTCLKTLLGHKDAVVSIAIAANDFVASRSSDGTVKVWHTTTGECLWTCPISAAKDADIALASDNGKIRLAVVDTEGHIRVFDPATKSCLQTLNEVPRIIETMAFVLTSRLELLVATYSPGTLVILDLNTGARVNEQGQWCIAIRPKALPDGKPCQQVLLVPMGRRHATLEFLTRPSSVDTDMSSNNLKNWTDGAMEVVDGIPSIDNIRRCCALSNDGRWLSAAGSETYSVRMYDMQLGTLLPSLLKLNPRSNVQADHEINDTQKAAALELGYEANNDKHERTISVCLSADATLVAEMSSDLTIRIWDHDTRHVQQTLDCEEESCRTSDLMVFSPNKLLLALAYEEKLKIWDIPTAKYIANFEIPRHVYSRRSGFCFSNDNEIMAWTCRGAPPVILKWREGKNFLPFKLQSNNYKSLPYGKGKLVFSKDNNLLITADNRGRAVIWDISKMTFLGIIYRNDNVLSTAGLSSQEAFKDLTTTNGTIKIDLASLRSIIDIPSLGYSNNWIQRDNVAILWILFEYRPPDSNRAVAINSLKGLIYIGAESDRVWSLQLSLPELDQLVEKYSWYSKQNNNSASIISSESDASGDR</sequence>
<feature type="repeat" description="WD" evidence="7">
    <location>
        <begin position="756"/>
        <end position="796"/>
    </location>
</feature>
<dbReference type="Gene3D" id="3.40.50.300">
    <property type="entry name" value="P-loop containing nucleotide triphosphate hydrolases"/>
    <property type="match status" value="1"/>
</dbReference>
<evidence type="ECO:0000256" key="4">
    <source>
        <dbReference type="ARBA" id="ARBA00038415"/>
    </source>
</evidence>
<dbReference type="PROSITE" id="PS50082">
    <property type="entry name" value="WD_REPEATS_2"/>
    <property type="match status" value="2"/>
</dbReference>
<dbReference type="STRING" id="526221.C9SQW9"/>
<dbReference type="SMART" id="SM00320">
    <property type="entry name" value="WD40"/>
    <property type="match status" value="7"/>
</dbReference>
<keyword evidence="8" id="KW-0732">Signal</keyword>
<proteinExistence type="inferred from homology"/>
<evidence type="ECO:0000259" key="9">
    <source>
        <dbReference type="Pfam" id="PF24883"/>
    </source>
</evidence>
<dbReference type="GeneID" id="9527790"/>
<dbReference type="InterPro" id="IPR015943">
    <property type="entry name" value="WD40/YVTN_repeat-like_dom_sf"/>
</dbReference>
<dbReference type="OrthoDB" id="538223at2759"/>
<dbReference type="Pfam" id="PF00400">
    <property type="entry name" value="WD40"/>
    <property type="match status" value="2"/>
</dbReference>
<dbReference type="PANTHER" id="PTHR22847:SF637">
    <property type="entry name" value="WD REPEAT DOMAIN 5B"/>
    <property type="match status" value="1"/>
</dbReference>
<dbReference type="InterPro" id="IPR027417">
    <property type="entry name" value="P-loop_NTPase"/>
</dbReference>
<accession>C9SQW9</accession>
<evidence type="ECO:0000256" key="5">
    <source>
        <dbReference type="ARBA" id="ARBA00039789"/>
    </source>
</evidence>
<dbReference type="Pfam" id="PF24883">
    <property type="entry name" value="NPHP3_N"/>
    <property type="match status" value="1"/>
</dbReference>
<dbReference type="GO" id="GO:1990234">
    <property type="term" value="C:transferase complex"/>
    <property type="evidence" value="ECO:0007669"/>
    <property type="project" value="UniProtKB-ARBA"/>
</dbReference>
<name>C9SQW9_VERA1</name>
<keyword evidence="1 7" id="KW-0853">WD repeat</keyword>
<dbReference type="eggNOG" id="KOG0274">
    <property type="taxonomic scope" value="Eukaryota"/>
</dbReference>
<dbReference type="PANTHER" id="PTHR22847">
    <property type="entry name" value="WD40 REPEAT PROTEIN"/>
    <property type="match status" value="1"/>
</dbReference>
<comment type="function">
    <text evidence="6">Involved in mitochondrial fission. Acts as an adapter protein required to form mitochondrial fission complexes. Formation of these complexes is required to promote constriction and fission of the mitochondrial compartment at a late step in mitochondrial division.</text>
</comment>
<dbReference type="EMBL" id="DS985222">
    <property type="protein sequence ID" value="EEY21244.1"/>
    <property type="molecule type" value="Genomic_DNA"/>
</dbReference>
<dbReference type="OMA" id="ECKQTFE"/>
<evidence type="ECO:0000256" key="2">
    <source>
        <dbReference type="ARBA" id="ARBA00022737"/>
    </source>
</evidence>
<evidence type="ECO:0000256" key="8">
    <source>
        <dbReference type="SAM" id="SignalP"/>
    </source>
</evidence>
<evidence type="ECO:0000256" key="6">
    <source>
        <dbReference type="ARBA" id="ARBA00043913"/>
    </source>
</evidence>
<keyword evidence="2" id="KW-0677">Repeat</keyword>
<dbReference type="InterPro" id="IPR001680">
    <property type="entry name" value="WD40_rpt"/>
</dbReference>
<dbReference type="PROSITE" id="PS50294">
    <property type="entry name" value="WD_REPEATS_REGION"/>
    <property type="match status" value="2"/>
</dbReference>
<evidence type="ECO:0000313" key="11">
    <source>
        <dbReference type="Proteomes" id="UP000008698"/>
    </source>
</evidence>
<evidence type="ECO:0000313" key="10">
    <source>
        <dbReference type="EMBL" id="EEY21244.1"/>
    </source>
</evidence>
<dbReference type="HOGENOM" id="CLU_000288_6_16_1"/>
<keyword evidence="11" id="KW-1185">Reference proteome</keyword>
<feature type="signal peptide" evidence="8">
    <location>
        <begin position="1"/>
        <end position="19"/>
    </location>
</feature>
<evidence type="ECO:0000256" key="1">
    <source>
        <dbReference type="ARBA" id="ARBA00022574"/>
    </source>
</evidence>
<feature type="domain" description="Nephrocystin 3-like N-terminal" evidence="9">
    <location>
        <begin position="242"/>
        <end position="397"/>
    </location>
</feature>
<dbReference type="SUPFAM" id="SSF50978">
    <property type="entry name" value="WD40 repeat-like"/>
    <property type="match status" value="1"/>
</dbReference>